<dbReference type="InterPro" id="IPR041679">
    <property type="entry name" value="DNA2/NAM7-like_C"/>
</dbReference>
<dbReference type="GO" id="GO:0016787">
    <property type="term" value="F:hydrolase activity"/>
    <property type="evidence" value="ECO:0007669"/>
    <property type="project" value="UniProtKB-KW"/>
</dbReference>
<dbReference type="STRING" id="34506.A0A090LJV5"/>
<keyword evidence="7" id="KW-1185">Reference proteome</keyword>
<dbReference type="Pfam" id="PF13087">
    <property type="entry name" value="AAA_12"/>
    <property type="match status" value="1"/>
</dbReference>
<sequence>MSANSSDEMQICQKDYESRFQLSSQAIQLHEGTPKSKIAALQALESYYNFRRIEQSQMRYYGEDTIPGIFYANDEGLYFTVDLNEVDKKRGIILKDLSDFYKLSNINNTILSIEKLANYLLETKFTLTTVAEDDYAFFMPFCELTFVSINNQKVIYMVKCFNLTIEGNLKRIFKEKYVNALLKIESQEYLTKEDNSYQLSCYRLTHSSDPSDISQLNYNHSSFILDGHDNINDSCLTVAMCQSISNSQCLDISEIINEVCQIGINLDIQQENFISRSCHSKNHSIICDAPSGTGKSLCTGLTALIRLKLGLSTVITSPTDSGCLATAMEIKKLGEDFLSDDKNCGKIIFLTTISFDINDEFSSDKPFTVEYYMENQNCHKLWKDVHLDPTKKKTLYDAFKSVKQIRTLLNGKLNNLTISDINYIYKFEYYKNILEGYLINTMKPKIIIMNTDLLLKRNIIHDYINNNSLIMINEVEQIERWRIMILTMFYNKCSFMFIGNSKYAKPSEPFGRNNDLYKFFFHQNIFFKNCSHITLETNHRYNKNLCNFISKVLYDDKLKNINSDCGEMYHDQGFVFVHKNNHHVSSKTNLITNTFEVEQTKFLIDYLNIKNMVDMKDIAVLCFYSGQQQLMRKLLPPNVNVMTVENSFGLEFPYTIICTSSHENNEIIHDKYRILVSLTRAKKGMFLIIHENIIDDFMKIIVTNLNSSS</sequence>
<dbReference type="PANTHER" id="PTHR43788">
    <property type="entry name" value="DNA2/NAM7 HELICASE FAMILY MEMBER"/>
    <property type="match status" value="1"/>
</dbReference>
<proteinExistence type="predicted"/>
<dbReference type="InterPro" id="IPR050534">
    <property type="entry name" value="Coronavir_polyprotein_1ab"/>
</dbReference>
<dbReference type="CTD" id="36382459"/>
<dbReference type="EMBL" id="LN609529">
    <property type="protein sequence ID" value="CEF70087.1"/>
    <property type="molecule type" value="Genomic_DNA"/>
</dbReference>
<name>A0A090LJV5_STRRB</name>
<accession>A0A090LJV5</accession>
<evidence type="ECO:0000313" key="6">
    <source>
        <dbReference type="EMBL" id="CEF70087.1"/>
    </source>
</evidence>
<dbReference type="PANTHER" id="PTHR43788:SF16">
    <property type="entry name" value="HELICASE WITH ZINC FINGER 2"/>
    <property type="match status" value="1"/>
</dbReference>
<protein>
    <submittedName>
        <fullName evidence="6 8">P-loop containing Nucleoside triphosphate hydrolase domain-containing protein</fullName>
    </submittedName>
</protein>
<dbReference type="RefSeq" id="XP_024509286.1">
    <property type="nucleotide sequence ID" value="XM_024643637.1"/>
</dbReference>
<gene>
    <name evidence="6 8 9" type="ORF">SRAE_2000472700</name>
</gene>
<dbReference type="GO" id="GO:0043139">
    <property type="term" value="F:5'-3' DNA helicase activity"/>
    <property type="evidence" value="ECO:0007669"/>
    <property type="project" value="TreeGrafter"/>
</dbReference>
<organism evidence="6">
    <name type="scientific">Strongyloides ratti</name>
    <name type="common">Parasitic roundworm</name>
    <dbReference type="NCBI Taxonomy" id="34506"/>
    <lineage>
        <taxon>Eukaryota</taxon>
        <taxon>Metazoa</taxon>
        <taxon>Ecdysozoa</taxon>
        <taxon>Nematoda</taxon>
        <taxon>Chromadorea</taxon>
        <taxon>Rhabditida</taxon>
        <taxon>Tylenchina</taxon>
        <taxon>Panagrolaimomorpha</taxon>
        <taxon>Strongyloidoidea</taxon>
        <taxon>Strongyloididae</taxon>
        <taxon>Strongyloides</taxon>
    </lineage>
</organism>
<dbReference type="GO" id="GO:0005524">
    <property type="term" value="F:ATP binding"/>
    <property type="evidence" value="ECO:0007669"/>
    <property type="project" value="UniProtKB-KW"/>
</dbReference>
<keyword evidence="3" id="KW-0347">Helicase</keyword>
<evidence type="ECO:0000313" key="8">
    <source>
        <dbReference type="WBParaSite" id="SRAE_2000472700.1"/>
    </source>
</evidence>
<dbReference type="AlphaFoldDB" id="A0A090LJV5"/>
<keyword evidence="1" id="KW-0547">Nucleotide-binding</keyword>
<evidence type="ECO:0000256" key="2">
    <source>
        <dbReference type="ARBA" id="ARBA00022801"/>
    </source>
</evidence>
<feature type="domain" description="DNA2/NAM7 helicase-like C-terminal" evidence="5">
    <location>
        <begin position="529"/>
        <end position="690"/>
    </location>
</feature>
<dbReference type="Gene3D" id="3.40.50.300">
    <property type="entry name" value="P-loop containing nucleotide triphosphate hydrolases"/>
    <property type="match status" value="1"/>
</dbReference>
<evidence type="ECO:0000259" key="5">
    <source>
        <dbReference type="Pfam" id="PF13087"/>
    </source>
</evidence>
<reference evidence="8" key="2">
    <citation type="submission" date="2020-12" db="UniProtKB">
        <authorList>
            <consortium name="WormBaseParasite"/>
        </authorList>
    </citation>
    <scope>IDENTIFICATION</scope>
</reference>
<dbReference type="WormBase" id="SRAE_2000472700">
    <property type="protein sequence ID" value="SRP12324"/>
    <property type="gene ID" value="WBGene00264966"/>
</dbReference>
<evidence type="ECO:0000256" key="3">
    <source>
        <dbReference type="ARBA" id="ARBA00022806"/>
    </source>
</evidence>
<evidence type="ECO:0000313" key="7">
    <source>
        <dbReference type="Proteomes" id="UP000035682"/>
    </source>
</evidence>
<keyword evidence="2 6" id="KW-0378">Hydrolase</keyword>
<reference evidence="6 7" key="1">
    <citation type="submission" date="2014-09" db="EMBL/GenBank/DDBJ databases">
        <authorList>
            <person name="Martin A.A."/>
        </authorList>
    </citation>
    <scope>NUCLEOTIDE SEQUENCE</scope>
    <source>
        <strain evidence="7">ED321</strain>
        <strain evidence="6">ED321 Heterogonic</strain>
    </source>
</reference>
<evidence type="ECO:0000256" key="1">
    <source>
        <dbReference type="ARBA" id="ARBA00022741"/>
    </source>
</evidence>
<evidence type="ECO:0000256" key="4">
    <source>
        <dbReference type="ARBA" id="ARBA00022840"/>
    </source>
</evidence>
<dbReference type="Proteomes" id="UP000035682">
    <property type="component" value="Unplaced"/>
</dbReference>
<keyword evidence="4" id="KW-0067">ATP-binding</keyword>
<dbReference type="SUPFAM" id="SSF52540">
    <property type="entry name" value="P-loop containing nucleoside triphosphate hydrolases"/>
    <property type="match status" value="1"/>
</dbReference>
<dbReference type="WBParaSite" id="SRAE_2000472700.1">
    <property type="protein sequence ID" value="SRAE_2000472700.1"/>
    <property type="gene ID" value="WBGene00264966"/>
</dbReference>
<dbReference type="InterPro" id="IPR027417">
    <property type="entry name" value="P-loop_NTPase"/>
</dbReference>
<dbReference type="GeneID" id="36382459"/>
<evidence type="ECO:0000313" key="9">
    <source>
        <dbReference type="WormBase" id="SRAE_2000472700"/>
    </source>
</evidence>